<dbReference type="PANTHER" id="PTHR46300:SF2">
    <property type="entry name" value="CYTOCHROME P450 MONOOXYGENASE ALNH-RELATED"/>
    <property type="match status" value="1"/>
</dbReference>
<evidence type="ECO:0000256" key="3">
    <source>
        <dbReference type="ARBA" id="ARBA00023004"/>
    </source>
</evidence>
<dbReference type="SUPFAM" id="SSF48264">
    <property type="entry name" value="Cytochrome P450"/>
    <property type="match status" value="1"/>
</dbReference>
<keyword evidence="1 5" id="KW-0479">Metal-binding</keyword>
<feature type="non-terminal residue" evidence="8">
    <location>
        <position position="1"/>
    </location>
</feature>
<dbReference type="GO" id="GO:0016705">
    <property type="term" value="F:oxidoreductase activity, acting on paired donors, with incorporation or reduction of molecular oxygen"/>
    <property type="evidence" value="ECO:0007669"/>
    <property type="project" value="InterPro"/>
</dbReference>
<dbReference type="PRINTS" id="PR00385">
    <property type="entry name" value="P450"/>
</dbReference>
<dbReference type="Proteomes" id="UP000274822">
    <property type="component" value="Unassembled WGS sequence"/>
</dbReference>
<keyword evidence="7" id="KW-0732">Signal</keyword>
<dbReference type="PRINTS" id="PR00463">
    <property type="entry name" value="EP450I"/>
</dbReference>
<dbReference type="Gene3D" id="1.10.630.10">
    <property type="entry name" value="Cytochrome P450"/>
    <property type="match status" value="1"/>
</dbReference>
<keyword evidence="2 6" id="KW-0560">Oxidoreductase</keyword>
<dbReference type="InterPro" id="IPR036396">
    <property type="entry name" value="Cyt_P450_sf"/>
</dbReference>
<feature type="chain" id="PRO_5019081345" evidence="7">
    <location>
        <begin position="23"/>
        <end position="472"/>
    </location>
</feature>
<dbReference type="GO" id="GO:0020037">
    <property type="term" value="F:heme binding"/>
    <property type="evidence" value="ECO:0007669"/>
    <property type="project" value="InterPro"/>
</dbReference>
<dbReference type="PANTHER" id="PTHR46300">
    <property type="entry name" value="P450, PUTATIVE (EUROFUNG)-RELATED-RELATED"/>
    <property type="match status" value="1"/>
</dbReference>
<dbReference type="InterPro" id="IPR002401">
    <property type="entry name" value="Cyt_P450_E_grp-I"/>
</dbReference>
<comment type="cofactor">
    <cofactor evidence="5">
        <name>heme</name>
        <dbReference type="ChEBI" id="CHEBI:30413"/>
    </cofactor>
</comment>
<proteinExistence type="inferred from homology"/>
<evidence type="ECO:0000313" key="8">
    <source>
        <dbReference type="EMBL" id="RUS26057.1"/>
    </source>
</evidence>
<dbReference type="Pfam" id="PF00067">
    <property type="entry name" value="p450"/>
    <property type="match status" value="1"/>
</dbReference>
<dbReference type="PROSITE" id="PS00086">
    <property type="entry name" value="CYTOCHROME_P450"/>
    <property type="match status" value="1"/>
</dbReference>
<name>A0A433Q8E9_9FUNG</name>
<dbReference type="AlphaFoldDB" id="A0A433Q8E9"/>
<comment type="caution">
    <text evidence="8">The sequence shown here is derived from an EMBL/GenBank/DDBJ whole genome shotgun (WGS) entry which is preliminary data.</text>
</comment>
<feature type="binding site" description="axial binding residue" evidence="5">
    <location>
        <position position="407"/>
    </location>
    <ligand>
        <name>heme</name>
        <dbReference type="ChEBI" id="CHEBI:30413"/>
    </ligand>
    <ligandPart>
        <name>Fe</name>
        <dbReference type="ChEBI" id="CHEBI:18248"/>
    </ligandPart>
</feature>
<evidence type="ECO:0000256" key="7">
    <source>
        <dbReference type="SAM" id="SignalP"/>
    </source>
</evidence>
<dbReference type="InterPro" id="IPR017972">
    <property type="entry name" value="Cyt_P450_CS"/>
</dbReference>
<feature type="signal peptide" evidence="7">
    <location>
        <begin position="1"/>
        <end position="22"/>
    </location>
</feature>
<dbReference type="InterPro" id="IPR001128">
    <property type="entry name" value="Cyt_P450"/>
</dbReference>
<dbReference type="GO" id="GO:0004497">
    <property type="term" value="F:monooxygenase activity"/>
    <property type="evidence" value="ECO:0007669"/>
    <property type="project" value="UniProtKB-KW"/>
</dbReference>
<evidence type="ECO:0000256" key="5">
    <source>
        <dbReference type="PIRSR" id="PIRSR602401-1"/>
    </source>
</evidence>
<evidence type="ECO:0000256" key="2">
    <source>
        <dbReference type="ARBA" id="ARBA00023002"/>
    </source>
</evidence>
<keyword evidence="9" id="KW-1185">Reference proteome</keyword>
<evidence type="ECO:0000256" key="6">
    <source>
        <dbReference type="RuleBase" id="RU000461"/>
    </source>
</evidence>
<keyword evidence="3 5" id="KW-0408">Iron</keyword>
<keyword evidence="4 6" id="KW-0503">Monooxygenase</keyword>
<evidence type="ECO:0000256" key="1">
    <source>
        <dbReference type="ARBA" id="ARBA00022723"/>
    </source>
</evidence>
<keyword evidence="5 6" id="KW-0349">Heme</keyword>
<evidence type="ECO:0000313" key="9">
    <source>
        <dbReference type="Proteomes" id="UP000274822"/>
    </source>
</evidence>
<dbReference type="EMBL" id="RBNJ01011316">
    <property type="protein sequence ID" value="RUS26057.1"/>
    <property type="molecule type" value="Genomic_DNA"/>
</dbReference>
<dbReference type="InterPro" id="IPR050364">
    <property type="entry name" value="Cytochrome_P450_fung"/>
</dbReference>
<protein>
    <submittedName>
        <fullName evidence="8">Cytochrome P450</fullName>
    </submittedName>
</protein>
<comment type="similarity">
    <text evidence="6">Belongs to the cytochrome P450 family.</text>
</comment>
<feature type="non-terminal residue" evidence="8">
    <location>
        <position position="472"/>
    </location>
</feature>
<gene>
    <name evidence="8" type="ORF">BC938DRAFT_471284</name>
</gene>
<dbReference type="GO" id="GO:0005506">
    <property type="term" value="F:iron ion binding"/>
    <property type="evidence" value="ECO:0007669"/>
    <property type="project" value="InterPro"/>
</dbReference>
<sequence>AHLFKNFHYRFLLGNLFQLGLLQHLTFTKWAEKYGPIFLITLGVKRWLIISDPNIAHELMVKRGANYSNRDTTVISSEILHPGNIGIVPSSGEYWRKLRQIVHTALARKSVESYTSFIETESVELMRDLYGKTVDPAVSCRQFALNIIYTVLYGKRFTSSKDPRSKELMRLGLGFINALGADAIANIVPFMQYLPTGIAKRAKAIMKDYFPMMKTLFDELKDEVNRGVAKPCVATHILERMEEQGLTDFEVHNLFVDMFAGGLDSTSIYLSWVIAILVVHPEIQERAHAEIDAVVGHDRLPKRTDETLLPYIRAIIREELRFRPPGGWISFPHQSIKEDTYEGFHIPADTSIVANVWAMHMDSVKYVNPEKFMPERYLNVTESSAASANGPIADRDHVAFGWGRRLCPGIHLTDAEAFVATALLLWSYKIEVEEGGGLPNINKWTLGVTMHPKPYKVKFVPRHDKVKELLFA</sequence>
<organism evidence="8 9">
    <name type="scientific">Jimgerdemannia flammicorona</name>
    <dbReference type="NCBI Taxonomy" id="994334"/>
    <lineage>
        <taxon>Eukaryota</taxon>
        <taxon>Fungi</taxon>
        <taxon>Fungi incertae sedis</taxon>
        <taxon>Mucoromycota</taxon>
        <taxon>Mucoromycotina</taxon>
        <taxon>Endogonomycetes</taxon>
        <taxon>Endogonales</taxon>
        <taxon>Endogonaceae</taxon>
        <taxon>Jimgerdemannia</taxon>
    </lineage>
</organism>
<reference evidence="8 9" key="1">
    <citation type="journal article" date="2018" name="New Phytol.">
        <title>Phylogenomics of Endogonaceae and evolution of mycorrhizas within Mucoromycota.</title>
        <authorList>
            <person name="Chang Y."/>
            <person name="Desiro A."/>
            <person name="Na H."/>
            <person name="Sandor L."/>
            <person name="Lipzen A."/>
            <person name="Clum A."/>
            <person name="Barry K."/>
            <person name="Grigoriev I.V."/>
            <person name="Martin F.M."/>
            <person name="Stajich J.E."/>
            <person name="Smith M.E."/>
            <person name="Bonito G."/>
            <person name="Spatafora J.W."/>
        </authorList>
    </citation>
    <scope>NUCLEOTIDE SEQUENCE [LARGE SCALE GENOMIC DNA]</scope>
    <source>
        <strain evidence="8 9">AD002</strain>
    </source>
</reference>
<evidence type="ECO:0000256" key="4">
    <source>
        <dbReference type="ARBA" id="ARBA00023033"/>
    </source>
</evidence>
<accession>A0A433Q8E9</accession>